<reference evidence="1" key="1">
    <citation type="submission" date="2020-04" db="EMBL/GenBank/DDBJ databases">
        <authorList>
            <person name="Chiriac C."/>
            <person name="Salcher M."/>
            <person name="Ghai R."/>
            <person name="Kavagutti S V."/>
        </authorList>
    </citation>
    <scope>NUCLEOTIDE SEQUENCE</scope>
</reference>
<evidence type="ECO:0008006" key="2">
    <source>
        <dbReference type="Google" id="ProtNLM"/>
    </source>
</evidence>
<sequence length="197" mass="21494">MKKAIFSLRGTSGSGKTTVAREFFSRYPVKTIPDPNGKKKPWGYEVDASKDGITQPIYLIGSYETVCGGCDNVSTQAEIVERTMAAHGRGHVFIEGLLLSKAGPGGQTTQAFAPTGDYSVGWLDTPLETCLERVVGRRQARGDERPFDPTNTIDAYTGIRQACVNLHKANIGVRVLTVPHTDAFNTVLDVYKQAERE</sequence>
<dbReference type="InterPro" id="IPR027417">
    <property type="entry name" value="P-loop_NTPase"/>
</dbReference>
<dbReference type="EMBL" id="LR796259">
    <property type="protein sequence ID" value="CAB4132208.1"/>
    <property type="molecule type" value="Genomic_DNA"/>
</dbReference>
<accession>A0A6J5LC99</accession>
<organism evidence="1">
    <name type="scientific">uncultured Caudovirales phage</name>
    <dbReference type="NCBI Taxonomy" id="2100421"/>
    <lineage>
        <taxon>Viruses</taxon>
        <taxon>Duplodnaviria</taxon>
        <taxon>Heunggongvirae</taxon>
        <taxon>Uroviricota</taxon>
        <taxon>Caudoviricetes</taxon>
        <taxon>Peduoviridae</taxon>
        <taxon>Maltschvirus</taxon>
        <taxon>Maltschvirus maltsch</taxon>
    </lineage>
</organism>
<evidence type="ECO:0000313" key="1">
    <source>
        <dbReference type="EMBL" id="CAB4132208.1"/>
    </source>
</evidence>
<dbReference type="Gene3D" id="3.40.50.300">
    <property type="entry name" value="P-loop containing nucleotide triphosphate hydrolases"/>
    <property type="match status" value="1"/>
</dbReference>
<protein>
    <recommendedName>
        <fullName evidence="2">AAA domain containing protein</fullName>
    </recommendedName>
</protein>
<dbReference type="SUPFAM" id="SSF52540">
    <property type="entry name" value="P-loop containing nucleoside triphosphate hydrolases"/>
    <property type="match status" value="1"/>
</dbReference>
<name>A0A6J5LC99_9CAUD</name>
<proteinExistence type="predicted"/>
<gene>
    <name evidence="1" type="ORF">UFOVP139_23</name>
</gene>